<comment type="similarity">
    <text evidence="1 4">Belongs to the peptidase A1 family.</text>
</comment>
<evidence type="ECO:0000256" key="1">
    <source>
        <dbReference type="ARBA" id="ARBA00007447"/>
    </source>
</evidence>
<dbReference type="Pfam" id="PF00026">
    <property type="entry name" value="Asp"/>
    <property type="match status" value="1"/>
</dbReference>
<comment type="caution">
    <text evidence="7">The sequence shown here is derived from an EMBL/GenBank/DDBJ whole genome shotgun (WGS) entry which is preliminary data.</text>
</comment>
<evidence type="ECO:0000256" key="3">
    <source>
        <dbReference type="PIRSR" id="PIRSR601461-1"/>
    </source>
</evidence>
<dbReference type="EMBL" id="JAPDFR010000004">
    <property type="protein sequence ID" value="KAK0386854.1"/>
    <property type="molecule type" value="Genomic_DNA"/>
</dbReference>
<protein>
    <recommendedName>
        <fullName evidence="6">Peptidase A1 domain-containing protein</fullName>
    </recommendedName>
</protein>
<dbReference type="Gene3D" id="2.40.70.10">
    <property type="entry name" value="Acid Proteases"/>
    <property type="match status" value="2"/>
</dbReference>
<sequence length="460" mass="49562">MLLRAFTVTLSLVAQVTSLAVSTAPGSQLKSSPAHHWDISQPLNGATFSYAKPFAGPSLDASATYVSRLRGLRGRDSRRSSITAVSRLQASHLDHPWNASVSPVSVIGGYSTQYAVECVWDDTPIWLLFDTGSSDTWAPNKNFDCLSSTGAVQPPQTCGVGPVQIEKFSGGLVDEVHMFVKYGSGETVSGPMGYAEVSCGGVHVSKQQVGLINSTYWHGNNVTSGILGLAYPSITSGFYGQVGEEAVWNTAPYTPWFTRAVKQGAVAPVFSVALDRDSKGGVLAWGGLPQNVDWEPGSMVSTDLIIANIAGVQQTAWEYSFYTIIPDGLRWGEMYDDTKYPFIVDTGSSMIYLPPPLAETIAMSFEPPATYLYQWGAYYAPCDSVPPAFGVVIEGKTFYIKPQDLIFQDIVDPATGFCAVALTTGGMGPYILGDVFLQSVVAVFDVGGAEMRFYSRYYSD</sequence>
<dbReference type="PANTHER" id="PTHR47966:SF47">
    <property type="entry name" value="ENDOPEPTIDASE, PUTATIVE (AFU_ORTHOLOGUE AFUA_3G01220)-RELATED"/>
    <property type="match status" value="1"/>
</dbReference>
<evidence type="ECO:0000313" key="7">
    <source>
        <dbReference type="EMBL" id="KAK0386854.1"/>
    </source>
</evidence>
<proteinExistence type="inferred from homology"/>
<dbReference type="GO" id="GO:0000324">
    <property type="term" value="C:fungal-type vacuole"/>
    <property type="evidence" value="ECO:0007669"/>
    <property type="project" value="TreeGrafter"/>
</dbReference>
<name>A0AA39L7M3_SARSR</name>
<dbReference type="Proteomes" id="UP001175261">
    <property type="component" value="Unassembled WGS sequence"/>
</dbReference>
<keyword evidence="8" id="KW-1185">Reference proteome</keyword>
<dbReference type="InterPro" id="IPR021109">
    <property type="entry name" value="Peptidase_aspartic_dom_sf"/>
</dbReference>
<dbReference type="SUPFAM" id="SSF50630">
    <property type="entry name" value="Acid proteases"/>
    <property type="match status" value="1"/>
</dbReference>
<dbReference type="PRINTS" id="PR00792">
    <property type="entry name" value="PEPSIN"/>
</dbReference>
<dbReference type="InterPro" id="IPR001461">
    <property type="entry name" value="Aspartic_peptidase_A1"/>
</dbReference>
<feature type="active site" evidence="3">
    <location>
        <position position="130"/>
    </location>
</feature>
<evidence type="ECO:0000256" key="5">
    <source>
        <dbReference type="SAM" id="SignalP"/>
    </source>
</evidence>
<feature type="chain" id="PRO_5041328005" description="Peptidase A1 domain-containing protein" evidence="5">
    <location>
        <begin position="19"/>
        <end position="460"/>
    </location>
</feature>
<feature type="signal peptide" evidence="5">
    <location>
        <begin position="1"/>
        <end position="18"/>
    </location>
</feature>
<gene>
    <name evidence="7" type="ORF">NLU13_5167</name>
</gene>
<reference evidence="7" key="1">
    <citation type="submission" date="2022-10" db="EMBL/GenBank/DDBJ databases">
        <title>Determination and structural analysis of whole genome sequence of Sarocladium strictum F4-1.</title>
        <authorList>
            <person name="Hu L."/>
            <person name="Jiang Y."/>
        </authorList>
    </citation>
    <scope>NUCLEOTIDE SEQUENCE</scope>
    <source>
        <strain evidence="7">F4-1</strain>
    </source>
</reference>
<accession>A0AA39L7M3</accession>
<keyword evidence="4" id="KW-0645">Protease</keyword>
<dbReference type="PANTHER" id="PTHR47966">
    <property type="entry name" value="BETA-SITE APP-CLEAVING ENZYME, ISOFORM A-RELATED"/>
    <property type="match status" value="1"/>
</dbReference>
<organism evidence="7 8">
    <name type="scientific">Sarocladium strictum</name>
    <name type="common">Black bundle disease fungus</name>
    <name type="synonym">Acremonium strictum</name>
    <dbReference type="NCBI Taxonomy" id="5046"/>
    <lineage>
        <taxon>Eukaryota</taxon>
        <taxon>Fungi</taxon>
        <taxon>Dikarya</taxon>
        <taxon>Ascomycota</taxon>
        <taxon>Pezizomycotina</taxon>
        <taxon>Sordariomycetes</taxon>
        <taxon>Hypocreomycetidae</taxon>
        <taxon>Hypocreales</taxon>
        <taxon>Sarocladiaceae</taxon>
        <taxon>Sarocladium</taxon>
    </lineage>
</organism>
<dbReference type="GO" id="GO:0006508">
    <property type="term" value="P:proteolysis"/>
    <property type="evidence" value="ECO:0007669"/>
    <property type="project" value="UniProtKB-KW"/>
</dbReference>
<dbReference type="PROSITE" id="PS51767">
    <property type="entry name" value="PEPTIDASE_A1"/>
    <property type="match status" value="1"/>
</dbReference>
<evidence type="ECO:0000256" key="2">
    <source>
        <dbReference type="ARBA" id="ARBA00022750"/>
    </source>
</evidence>
<evidence type="ECO:0000259" key="6">
    <source>
        <dbReference type="PROSITE" id="PS51767"/>
    </source>
</evidence>
<dbReference type="InterPro" id="IPR034164">
    <property type="entry name" value="Pepsin-like_dom"/>
</dbReference>
<dbReference type="PROSITE" id="PS00141">
    <property type="entry name" value="ASP_PROTEASE"/>
    <property type="match status" value="2"/>
</dbReference>
<dbReference type="InterPro" id="IPR033121">
    <property type="entry name" value="PEPTIDASE_A1"/>
</dbReference>
<dbReference type="AlphaFoldDB" id="A0AA39L7M3"/>
<keyword evidence="2 4" id="KW-0064">Aspartyl protease</keyword>
<evidence type="ECO:0000313" key="8">
    <source>
        <dbReference type="Proteomes" id="UP001175261"/>
    </source>
</evidence>
<keyword evidence="4" id="KW-0378">Hydrolase</keyword>
<dbReference type="CDD" id="cd05471">
    <property type="entry name" value="pepsin_like"/>
    <property type="match status" value="1"/>
</dbReference>
<keyword evidence="5" id="KW-0732">Signal</keyword>
<dbReference type="InterPro" id="IPR001969">
    <property type="entry name" value="Aspartic_peptidase_AS"/>
</dbReference>
<dbReference type="GO" id="GO:0004190">
    <property type="term" value="F:aspartic-type endopeptidase activity"/>
    <property type="evidence" value="ECO:0007669"/>
    <property type="project" value="UniProtKB-KW"/>
</dbReference>
<evidence type="ECO:0000256" key="4">
    <source>
        <dbReference type="RuleBase" id="RU000454"/>
    </source>
</evidence>
<feature type="active site" evidence="3">
    <location>
        <position position="345"/>
    </location>
</feature>
<feature type="domain" description="Peptidase A1" evidence="6">
    <location>
        <begin position="110"/>
        <end position="454"/>
    </location>
</feature>